<evidence type="ECO:0000313" key="13">
    <source>
        <dbReference type="EMBL" id="CAG8526328.1"/>
    </source>
</evidence>
<dbReference type="OrthoDB" id="260091at2759"/>
<sequence length="477" mass="54912">MPPNVTSELILDAPTNNKGPKTFRRADIVKSLDHGQNQTDYSMDEPWNIIIDNKVYDIRDFVRDHPGGAVILTHIGKDATDAFSNFHPESAYEILANLYVGDIAADDMVTSKKGFTTELRDMKQQFKNLGYFESSKAYYTFKVLTNLSILTISVSILIRYGGTLSGVLLSSFFMGVFWQQCGWLSHDFLHHQVFEQRKWNNVMAHFLGAICLGFSPSWWKDKHNTHHASPNVHGQDPDISTHPILTWSEYALSDLFTSENDAPPTIYSPEVSRFLVKYQPLFYFPILHFARISWCIQSFLFVLPGWKKFETNDPRMPVNPAELVGLVLHHAWYFITIYLFIPKAWLALAFYFTSQAMGGLLISLVFVLNHNGMKILTMEESHNMDFFAQQVVTGRDIIASNPSFQWCVDWFCGGLNYQIEHHLFPTMPRHHFHKVQLKIQLLCEKYNIPYHRTTFIKGTQEVLRRLGQVSAASWKLA</sequence>
<dbReference type="Proteomes" id="UP000789572">
    <property type="component" value="Unassembled WGS sequence"/>
</dbReference>
<dbReference type="SMART" id="SM01117">
    <property type="entry name" value="Cyt-b5"/>
    <property type="match status" value="1"/>
</dbReference>
<feature type="transmembrane region" description="Helical" evidence="11">
    <location>
        <begin position="157"/>
        <end position="178"/>
    </location>
</feature>
<keyword evidence="8" id="KW-0408">Iron</keyword>
<keyword evidence="9" id="KW-0443">Lipid metabolism</keyword>
<evidence type="ECO:0000256" key="5">
    <source>
        <dbReference type="ARBA" id="ARBA00022723"/>
    </source>
</evidence>
<dbReference type="InterPro" id="IPR036400">
    <property type="entry name" value="Cyt_B5-like_heme/steroid_sf"/>
</dbReference>
<dbReference type="GO" id="GO:0016717">
    <property type="term" value="F:oxidoreductase activity, acting on paired donors, with oxidation of a pair of donors resulting in the reduction of molecular oxygen to two molecules of water"/>
    <property type="evidence" value="ECO:0007669"/>
    <property type="project" value="TreeGrafter"/>
</dbReference>
<dbReference type="GO" id="GO:0006629">
    <property type="term" value="P:lipid metabolic process"/>
    <property type="evidence" value="ECO:0007669"/>
    <property type="project" value="UniProtKB-KW"/>
</dbReference>
<comment type="similarity">
    <text evidence="2">Belongs to the fatty acid desaturase type 1 family.</text>
</comment>
<proteinExistence type="inferred from homology"/>
<keyword evidence="6 11" id="KW-1133">Transmembrane helix</keyword>
<keyword evidence="7" id="KW-0560">Oxidoreductase</keyword>
<evidence type="ECO:0000256" key="8">
    <source>
        <dbReference type="ARBA" id="ARBA00023004"/>
    </source>
</evidence>
<evidence type="ECO:0000256" key="7">
    <source>
        <dbReference type="ARBA" id="ARBA00023002"/>
    </source>
</evidence>
<name>A0A9N9FDX7_9GLOM</name>
<dbReference type="CDD" id="cd03506">
    <property type="entry name" value="Delta6-FADS-like"/>
    <property type="match status" value="1"/>
</dbReference>
<dbReference type="InterPro" id="IPR001199">
    <property type="entry name" value="Cyt_B5-like_heme/steroid-bd"/>
</dbReference>
<dbReference type="PIRSF" id="PIRSF015921">
    <property type="entry name" value="FA_sphinglp_des"/>
    <property type="match status" value="1"/>
</dbReference>
<feature type="transmembrane region" description="Helical" evidence="11">
    <location>
        <begin position="323"/>
        <end position="341"/>
    </location>
</feature>
<evidence type="ECO:0000256" key="4">
    <source>
        <dbReference type="ARBA" id="ARBA00022692"/>
    </source>
</evidence>
<evidence type="ECO:0000256" key="3">
    <source>
        <dbReference type="ARBA" id="ARBA00022617"/>
    </source>
</evidence>
<keyword evidence="4 11" id="KW-0812">Transmembrane</keyword>
<evidence type="ECO:0000259" key="12">
    <source>
        <dbReference type="PROSITE" id="PS50255"/>
    </source>
</evidence>
<comment type="caution">
    <text evidence="13">The sequence shown here is derived from an EMBL/GenBank/DDBJ whole genome shotgun (WGS) entry which is preliminary data.</text>
</comment>
<evidence type="ECO:0000256" key="11">
    <source>
        <dbReference type="SAM" id="Phobius"/>
    </source>
</evidence>
<dbReference type="Gene3D" id="3.10.120.10">
    <property type="entry name" value="Cytochrome b5-like heme/steroid binding domain"/>
    <property type="match status" value="1"/>
</dbReference>
<dbReference type="GO" id="GO:0020037">
    <property type="term" value="F:heme binding"/>
    <property type="evidence" value="ECO:0007669"/>
    <property type="project" value="InterPro"/>
</dbReference>
<organism evidence="13 14">
    <name type="scientific">Paraglomus occultum</name>
    <dbReference type="NCBI Taxonomy" id="144539"/>
    <lineage>
        <taxon>Eukaryota</taxon>
        <taxon>Fungi</taxon>
        <taxon>Fungi incertae sedis</taxon>
        <taxon>Mucoromycota</taxon>
        <taxon>Glomeromycotina</taxon>
        <taxon>Glomeromycetes</taxon>
        <taxon>Paraglomerales</taxon>
        <taxon>Paraglomeraceae</taxon>
        <taxon>Paraglomus</taxon>
    </lineage>
</organism>
<evidence type="ECO:0000313" key="14">
    <source>
        <dbReference type="Proteomes" id="UP000789572"/>
    </source>
</evidence>
<comment type="subcellular location">
    <subcellularLocation>
        <location evidence="1">Membrane</location>
        <topology evidence="1">Multi-pass membrane protein</topology>
    </subcellularLocation>
</comment>
<dbReference type="GO" id="GO:0016020">
    <property type="term" value="C:membrane"/>
    <property type="evidence" value="ECO:0007669"/>
    <property type="project" value="UniProtKB-SubCell"/>
</dbReference>
<dbReference type="InterPro" id="IPR018506">
    <property type="entry name" value="Cyt_B5_heme-BS"/>
</dbReference>
<dbReference type="Pfam" id="PF00173">
    <property type="entry name" value="Cyt-b5"/>
    <property type="match status" value="1"/>
</dbReference>
<evidence type="ECO:0000256" key="6">
    <source>
        <dbReference type="ARBA" id="ARBA00022989"/>
    </source>
</evidence>
<dbReference type="PROSITE" id="PS00191">
    <property type="entry name" value="CYTOCHROME_B5_1"/>
    <property type="match status" value="1"/>
</dbReference>
<feature type="transmembrane region" description="Helical" evidence="11">
    <location>
        <begin position="347"/>
        <end position="368"/>
    </location>
</feature>
<dbReference type="EMBL" id="CAJVPJ010000455">
    <property type="protein sequence ID" value="CAG8526328.1"/>
    <property type="molecule type" value="Genomic_DNA"/>
</dbReference>
<dbReference type="PANTHER" id="PTHR19353:SF88">
    <property type="entry name" value="DELTA(5) FATTY ACID DESATURASE FAT-4"/>
    <property type="match status" value="1"/>
</dbReference>
<accession>A0A9N9FDX7</accession>
<gene>
    <name evidence="13" type="ORF">POCULU_LOCUS3835</name>
</gene>
<keyword evidence="10 11" id="KW-0472">Membrane</keyword>
<dbReference type="PROSITE" id="PS50255">
    <property type="entry name" value="CYTOCHROME_B5_2"/>
    <property type="match status" value="1"/>
</dbReference>
<dbReference type="Pfam" id="PF00487">
    <property type="entry name" value="FA_desaturase"/>
    <property type="match status" value="1"/>
</dbReference>
<dbReference type="AlphaFoldDB" id="A0A9N9FDX7"/>
<dbReference type="PANTHER" id="PTHR19353">
    <property type="entry name" value="FATTY ACID DESATURASE 2"/>
    <property type="match status" value="1"/>
</dbReference>
<keyword evidence="3" id="KW-0349">Heme</keyword>
<reference evidence="13" key="1">
    <citation type="submission" date="2021-06" db="EMBL/GenBank/DDBJ databases">
        <authorList>
            <person name="Kallberg Y."/>
            <person name="Tangrot J."/>
            <person name="Rosling A."/>
        </authorList>
    </citation>
    <scope>NUCLEOTIDE SEQUENCE</scope>
    <source>
        <strain evidence="13">IA702</strain>
    </source>
</reference>
<evidence type="ECO:0000256" key="10">
    <source>
        <dbReference type="ARBA" id="ARBA00023136"/>
    </source>
</evidence>
<evidence type="ECO:0000256" key="2">
    <source>
        <dbReference type="ARBA" id="ARBA00009295"/>
    </source>
</evidence>
<dbReference type="InterPro" id="IPR012171">
    <property type="entry name" value="Fatty_acid_desaturase"/>
</dbReference>
<dbReference type="SUPFAM" id="SSF55856">
    <property type="entry name" value="Cytochrome b5-like heme/steroid binding domain"/>
    <property type="match status" value="1"/>
</dbReference>
<evidence type="ECO:0000256" key="9">
    <source>
        <dbReference type="ARBA" id="ARBA00023098"/>
    </source>
</evidence>
<dbReference type="GO" id="GO:0046872">
    <property type="term" value="F:metal ion binding"/>
    <property type="evidence" value="ECO:0007669"/>
    <property type="project" value="UniProtKB-KW"/>
</dbReference>
<keyword evidence="14" id="KW-1185">Reference proteome</keyword>
<protein>
    <submittedName>
        <fullName evidence="13">11238_t:CDS:1</fullName>
    </submittedName>
</protein>
<feature type="domain" description="Cytochrome b5 heme-binding" evidence="12">
    <location>
        <begin position="34"/>
        <end position="104"/>
    </location>
</feature>
<feature type="transmembrane region" description="Helical" evidence="11">
    <location>
        <begin position="199"/>
        <end position="219"/>
    </location>
</feature>
<feature type="transmembrane region" description="Helical" evidence="11">
    <location>
        <begin position="282"/>
        <end position="303"/>
    </location>
</feature>
<evidence type="ECO:0000256" key="1">
    <source>
        <dbReference type="ARBA" id="ARBA00004141"/>
    </source>
</evidence>
<dbReference type="InterPro" id="IPR005804">
    <property type="entry name" value="FA_desaturase_dom"/>
</dbReference>
<keyword evidence="5" id="KW-0479">Metal-binding</keyword>